<keyword evidence="1" id="KW-0812">Transmembrane</keyword>
<comment type="caution">
    <text evidence="2">The sequence shown here is derived from an EMBL/GenBank/DDBJ whole genome shotgun (WGS) entry which is preliminary data.</text>
</comment>
<reference evidence="2 3" key="1">
    <citation type="submission" date="2024-02" db="EMBL/GenBank/DDBJ databases">
        <authorList>
            <person name="Vignale AGUSTIN F."/>
            <person name="Sosa J E."/>
            <person name="Modenutti C."/>
        </authorList>
    </citation>
    <scope>NUCLEOTIDE SEQUENCE [LARGE SCALE GENOMIC DNA]</scope>
</reference>
<evidence type="ECO:0000313" key="3">
    <source>
        <dbReference type="Proteomes" id="UP001642360"/>
    </source>
</evidence>
<organism evidence="2 3">
    <name type="scientific">Ilex paraguariensis</name>
    <name type="common">yerba mate</name>
    <dbReference type="NCBI Taxonomy" id="185542"/>
    <lineage>
        <taxon>Eukaryota</taxon>
        <taxon>Viridiplantae</taxon>
        <taxon>Streptophyta</taxon>
        <taxon>Embryophyta</taxon>
        <taxon>Tracheophyta</taxon>
        <taxon>Spermatophyta</taxon>
        <taxon>Magnoliopsida</taxon>
        <taxon>eudicotyledons</taxon>
        <taxon>Gunneridae</taxon>
        <taxon>Pentapetalae</taxon>
        <taxon>asterids</taxon>
        <taxon>campanulids</taxon>
        <taxon>Aquifoliales</taxon>
        <taxon>Aquifoliaceae</taxon>
        <taxon>Ilex</taxon>
    </lineage>
</organism>
<accession>A0ABC8R491</accession>
<evidence type="ECO:0000256" key="1">
    <source>
        <dbReference type="SAM" id="Phobius"/>
    </source>
</evidence>
<gene>
    <name evidence="2" type="ORF">ILEXP_LOCUS7231</name>
</gene>
<name>A0ABC8R491_9AQUA</name>
<keyword evidence="1" id="KW-0472">Membrane</keyword>
<protein>
    <submittedName>
        <fullName evidence="2">Uncharacterized protein</fullName>
    </submittedName>
</protein>
<sequence length="152" mass="16832">MSRATRYRPNFVGVAPTGLSTAPWDTSSSPIPPVPKTTILQRMGRLEQRMDDLEHGFREMKASQVQMAIVLELSLMMQRRMFIALLLGESLPVLPSLILIVATSSILVPPTSAPELPPAIVTEPRDPRVDIESSEAEAEFDFDKDDEGVRIC</sequence>
<keyword evidence="1" id="KW-1133">Transmembrane helix</keyword>
<dbReference type="AlphaFoldDB" id="A0ABC8R491"/>
<dbReference type="Proteomes" id="UP001642360">
    <property type="component" value="Unassembled WGS sequence"/>
</dbReference>
<keyword evidence="3" id="KW-1185">Reference proteome</keyword>
<proteinExistence type="predicted"/>
<dbReference type="EMBL" id="CAUOFW020000992">
    <property type="protein sequence ID" value="CAK9139820.1"/>
    <property type="molecule type" value="Genomic_DNA"/>
</dbReference>
<evidence type="ECO:0000313" key="2">
    <source>
        <dbReference type="EMBL" id="CAK9139820.1"/>
    </source>
</evidence>
<feature type="transmembrane region" description="Helical" evidence="1">
    <location>
        <begin position="82"/>
        <end position="108"/>
    </location>
</feature>